<organism evidence="1 2">
    <name type="scientific">Vitis vinifera</name>
    <name type="common">Grape</name>
    <dbReference type="NCBI Taxonomy" id="29760"/>
    <lineage>
        <taxon>Eukaryota</taxon>
        <taxon>Viridiplantae</taxon>
        <taxon>Streptophyta</taxon>
        <taxon>Embryophyta</taxon>
        <taxon>Tracheophyta</taxon>
        <taxon>Spermatophyta</taxon>
        <taxon>Magnoliopsida</taxon>
        <taxon>eudicotyledons</taxon>
        <taxon>Gunneridae</taxon>
        <taxon>Pentapetalae</taxon>
        <taxon>rosids</taxon>
        <taxon>Vitales</taxon>
        <taxon>Vitaceae</taxon>
        <taxon>Viteae</taxon>
        <taxon>Vitis</taxon>
    </lineage>
</organism>
<reference evidence="1 2" key="1">
    <citation type="journal article" date="2018" name="PLoS Genet.">
        <title>Population sequencing reveals clonal diversity and ancestral inbreeding in the grapevine cultivar Chardonnay.</title>
        <authorList>
            <person name="Roach M.J."/>
            <person name="Johnson D.L."/>
            <person name="Bohlmann J."/>
            <person name="van Vuuren H.J."/>
            <person name="Jones S.J."/>
            <person name="Pretorius I.S."/>
            <person name="Schmidt S.A."/>
            <person name="Borneman A.R."/>
        </authorList>
    </citation>
    <scope>NUCLEOTIDE SEQUENCE [LARGE SCALE GENOMIC DNA]</scope>
    <source>
        <strain evidence="2">cv. Chardonnay</strain>
        <tissue evidence="1">Leaf</tissue>
    </source>
</reference>
<sequence length="87" mass="9642">MDFYQTMTIRDVPSLIAIHFIVNGRLGILEARDIAQALHIPYEPTNLANFNECSRISHGCDVAVQHLPFPTSSAKTRSHPGGIIQDI</sequence>
<evidence type="ECO:0000313" key="1">
    <source>
        <dbReference type="EMBL" id="RVW20773.1"/>
    </source>
</evidence>
<comment type="caution">
    <text evidence="1">The sequence shown here is derived from an EMBL/GenBank/DDBJ whole genome shotgun (WGS) entry which is preliminary data.</text>
</comment>
<gene>
    <name evidence="1" type="ORF">CK203_108294</name>
</gene>
<dbReference type="EMBL" id="QGNW01002339">
    <property type="protein sequence ID" value="RVW20773.1"/>
    <property type="molecule type" value="Genomic_DNA"/>
</dbReference>
<protein>
    <submittedName>
        <fullName evidence="1">Uncharacterized protein</fullName>
    </submittedName>
</protein>
<proteinExistence type="predicted"/>
<evidence type="ECO:0000313" key="2">
    <source>
        <dbReference type="Proteomes" id="UP000288805"/>
    </source>
</evidence>
<dbReference type="AlphaFoldDB" id="A0A438CBZ1"/>
<name>A0A438CBZ1_VITVI</name>
<accession>A0A438CBZ1</accession>
<dbReference type="Proteomes" id="UP000288805">
    <property type="component" value="Unassembled WGS sequence"/>
</dbReference>